<dbReference type="Pfam" id="PF01139">
    <property type="entry name" value="RtcB"/>
    <property type="match status" value="1"/>
</dbReference>
<evidence type="ECO:0000313" key="13">
    <source>
        <dbReference type="Proteomes" id="UP000036756"/>
    </source>
</evidence>
<dbReference type="AlphaFoldDB" id="A0A0J8G3C8"/>
<evidence type="ECO:0000256" key="1">
    <source>
        <dbReference type="ARBA" id="ARBA00012726"/>
    </source>
</evidence>
<comment type="caution">
    <text evidence="12">The sequence shown here is derived from an EMBL/GenBank/DDBJ whole genome shotgun (WGS) entry which is preliminary data.</text>
</comment>
<dbReference type="PANTHER" id="PTHR43749">
    <property type="entry name" value="RNA-SPLICING LIGASE RTCB"/>
    <property type="match status" value="1"/>
</dbReference>
<dbReference type="Proteomes" id="UP000036756">
    <property type="component" value="Unassembled WGS sequence"/>
</dbReference>
<dbReference type="GO" id="GO:0170057">
    <property type="term" value="F:RNA ligase (GTP) activity"/>
    <property type="evidence" value="ECO:0007669"/>
    <property type="project" value="UniProtKB-EC"/>
</dbReference>
<dbReference type="PATRIC" id="fig|1121307.3.peg.1840"/>
<evidence type="ECO:0000256" key="8">
    <source>
        <dbReference type="ARBA" id="ARBA00047746"/>
    </source>
</evidence>
<feature type="binding site" evidence="10">
    <location>
        <begin position="144"/>
        <end position="148"/>
    </location>
    <ligand>
        <name>GMP</name>
        <dbReference type="ChEBI" id="CHEBI:58115"/>
    </ligand>
</feature>
<dbReference type="InterPro" id="IPR001233">
    <property type="entry name" value="RtcB"/>
</dbReference>
<dbReference type="STRING" id="1121307.CLCY_4c01840"/>
<keyword evidence="4 10" id="KW-0547">Nucleotide-binding</keyword>
<evidence type="ECO:0000256" key="10">
    <source>
        <dbReference type="PIRSR" id="PIRSR601233-2"/>
    </source>
</evidence>
<reference evidence="12 13" key="1">
    <citation type="submission" date="2015-06" db="EMBL/GenBank/DDBJ databases">
        <title>Draft genome sequence of the purine-degrading Clostridium cylindrosporum HC-1 (DSM 605).</title>
        <authorList>
            <person name="Poehlein A."/>
            <person name="Schiel-Bengelsdorf B."/>
            <person name="Bengelsdorf F."/>
            <person name="Daniel R."/>
            <person name="Duerre P."/>
        </authorList>
    </citation>
    <scope>NUCLEOTIDE SEQUENCE [LARGE SCALE GENOMIC DNA]</scope>
    <source>
        <strain evidence="12 13">DSM 605</strain>
    </source>
</reference>
<feature type="binding site" evidence="10">
    <location>
        <begin position="268"/>
        <end position="271"/>
    </location>
    <ligand>
        <name>GMP</name>
        <dbReference type="ChEBI" id="CHEBI:58115"/>
    </ligand>
</feature>
<feature type="binding site" evidence="10">
    <location>
        <position position="275"/>
    </location>
    <ligand>
        <name>GMP</name>
        <dbReference type="ChEBI" id="CHEBI:58115"/>
    </ligand>
</feature>
<dbReference type="PANTHER" id="PTHR43749:SF2">
    <property type="entry name" value="RNA-SPLICING LIGASE RTCB"/>
    <property type="match status" value="1"/>
</dbReference>
<gene>
    <name evidence="12" type="primary">rtcB</name>
    <name evidence="12" type="ORF">CLCY_4c01840</name>
</gene>
<feature type="binding site" evidence="10">
    <location>
        <begin position="292"/>
        <end position="295"/>
    </location>
    <ligand>
        <name>GMP</name>
        <dbReference type="ChEBI" id="CHEBI:58115"/>
    </ligand>
</feature>
<proteinExistence type="predicted"/>
<dbReference type="RefSeq" id="WP_048570304.1">
    <property type="nucleotide sequence ID" value="NZ_LFVU01000024.1"/>
</dbReference>
<feature type="binding site" evidence="11">
    <location>
        <position position="72"/>
    </location>
    <ligand>
        <name>Mn(2+)</name>
        <dbReference type="ChEBI" id="CHEBI:29035"/>
        <label>1</label>
    </ligand>
</feature>
<feature type="active site" description="GMP-histidine intermediate" evidence="9">
    <location>
        <position position="292"/>
    </location>
</feature>
<dbReference type="GO" id="GO:0006396">
    <property type="term" value="P:RNA processing"/>
    <property type="evidence" value="ECO:0007669"/>
    <property type="project" value="InterPro"/>
</dbReference>
<feature type="binding site" evidence="11">
    <location>
        <position position="242"/>
    </location>
    <ligand>
        <name>Mn(2+)</name>
        <dbReference type="ChEBI" id="CHEBI:29035"/>
        <label>2</label>
    </ligand>
</feature>
<dbReference type="GO" id="GO:0003909">
    <property type="term" value="F:DNA ligase activity"/>
    <property type="evidence" value="ECO:0007669"/>
    <property type="project" value="TreeGrafter"/>
</dbReference>
<sequence>MIEIKGKYANARVYTDNIDESAKIQIRELCDEVFMEGQRVAVMPDVHAGKGCTIGTTITIKDKIVPNLVGVDIGCGVITAKLSSTNISLDKLDNIIKRSVPSGHNIRKTSHSYLSDINLKALKCRGIVNLKRAELSLGTLGGGNHFIELNRDDSNNIYLCIHSGSRHLGCEVAQYYQRKAIKTHGGDVNLSSLAYLDGEDFHDYIHDMKIVQEYANLNRRAMVNSILKGLNLEVVDEFNTIHNYIDTESMILRKGAVSARKGERLLIPINMRDGSLICKGLGSSEWNYSAPHGAGRLMSRTESRKNISIDEFLYSMKGIYSSTVSIATIDEAPMAYKSMEEIVKNIKDTVEIISIIKPIYNYKSS</sequence>
<evidence type="ECO:0000256" key="9">
    <source>
        <dbReference type="PIRSR" id="PIRSR601233-1"/>
    </source>
</evidence>
<evidence type="ECO:0000256" key="6">
    <source>
        <dbReference type="ARBA" id="ARBA00023134"/>
    </source>
</evidence>
<keyword evidence="7 11" id="KW-0464">Manganese</keyword>
<protein>
    <recommendedName>
        <fullName evidence="1">3'-phosphate/5'-hydroxy nucleic acid ligase</fullName>
        <ecNumber evidence="1">6.5.1.8</ecNumber>
    </recommendedName>
</protein>
<keyword evidence="3 11" id="KW-0479">Metal-binding</keyword>
<dbReference type="GO" id="GO:0006281">
    <property type="term" value="P:DNA repair"/>
    <property type="evidence" value="ECO:0007669"/>
    <property type="project" value="TreeGrafter"/>
</dbReference>
<organism evidence="12 13">
    <name type="scientific">Clostridium cylindrosporum DSM 605</name>
    <dbReference type="NCBI Taxonomy" id="1121307"/>
    <lineage>
        <taxon>Bacteria</taxon>
        <taxon>Bacillati</taxon>
        <taxon>Bacillota</taxon>
        <taxon>Clostridia</taxon>
        <taxon>Eubacteriales</taxon>
        <taxon>Clostridiaceae</taxon>
        <taxon>Clostridium</taxon>
    </lineage>
</organism>
<dbReference type="EC" id="6.5.1.8" evidence="1"/>
<dbReference type="GO" id="GO:0042245">
    <property type="term" value="P:RNA repair"/>
    <property type="evidence" value="ECO:0007669"/>
    <property type="project" value="UniProtKB-KW"/>
</dbReference>
<comment type="cofactor">
    <cofactor evidence="11">
        <name>Mn(2+)</name>
        <dbReference type="ChEBI" id="CHEBI:29035"/>
    </cofactor>
    <text evidence="11">Binds 2 manganese ions per subunit.</text>
</comment>
<accession>A0A0J8G3C8</accession>
<feature type="binding site" evidence="11">
    <location>
        <position position="145"/>
    </location>
    <ligand>
        <name>Mn(2+)</name>
        <dbReference type="ChEBI" id="CHEBI:29035"/>
        <label>1</label>
    </ligand>
</feature>
<evidence type="ECO:0000256" key="3">
    <source>
        <dbReference type="ARBA" id="ARBA00022723"/>
    </source>
</evidence>
<evidence type="ECO:0000256" key="5">
    <source>
        <dbReference type="ARBA" id="ARBA00022800"/>
    </source>
</evidence>
<feature type="binding site" evidence="11">
    <location>
        <position position="162"/>
    </location>
    <ligand>
        <name>Mn(2+)</name>
        <dbReference type="ChEBI" id="CHEBI:29035"/>
        <label>2</label>
    </ligand>
</feature>
<dbReference type="GO" id="GO:0005525">
    <property type="term" value="F:GTP binding"/>
    <property type="evidence" value="ECO:0007669"/>
    <property type="project" value="UniProtKB-KW"/>
</dbReference>
<evidence type="ECO:0000256" key="11">
    <source>
        <dbReference type="PIRSR" id="PIRSR601233-3"/>
    </source>
</evidence>
<evidence type="ECO:0000313" key="12">
    <source>
        <dbReference type="EMBL" id="KMT22211.1"/>
    </source>
</evidence>
<dbReference type="Gene3D" id="3.90.1860.10">
    <property type="entry name" value="tRNA-splicing ligase RtcB"/>
    <property type="match status" value="1"/>
</dbReference>
<comment type="catalytic activity">
    <reaction evidence="8">
        <text>a 3'-end 3'-phospho-ribonucleotide-RNA + a 5'-end dephospho-ribonucleoside-RNA + GTP = a ribonucleotidyl-ribonucleotide-RNA + GMP + diphosphate</text>
        <dbReference type="Rhea" id="RHEA:68076"/>
        <dbReference type="Rhea" id="RHEA-COMP:10463"/>
        <dbReference type="Rhea" id="RHEA-COMP:13936"/>
        <dbReference type="Rhea" id="RHEA-COMP:17355"/>
        <dbReference type="ChEBI" id="CHEBI:33019"/>
        <dbReference type="ChEBI" id="CHEBI:37565"/>
        <dbReference type="ChEBI" id="CHEBI:58115"/>
        <dbReference type="ChEBI" id="CHEBI:83062"/>
        <dbReference type="ChEBI" id="CHEBI:138284"/>
        <dbReference type="ChEBI" id="CHEBI:173118"/>
        <dbReference type="EC" id="6.5.1.8"/>
    </reaction>
</comment>
<evidence type="ECO:0000256" key="4">
    <source>
        <dbReference type="ARBA" id="ARBA00022741"/>
    </source>
</evidence>
<evidence type="ECO:0000256" key="2">
    <source>
        <dbReference type="ARBA" id="ARBA00022598"/>
    </source>
</evidence>
<dbReference type="GO" id="GO:0030145">
    <property type="term" value="F:manganese ion binding"/>
    <property type="evidence" value="ECO:0007669"/>
    <property type="project" value="TreeGrafter"/>
</dbReference>
<keyword evidence="5" id="KW-0692">RNA repair</keyword>
<dbReference type="InterPro" id="IPR052915">
    <property type="entry name" value="RtcB-like"/>
</dbReference>
<evidence type="ECO:0000256" key="7">
    <source>
        <dbReference type="ARBA" id="ARBA00023211"/>
    </source>
</evidence>
<dbReference type="SUPFAM" id="SSF103365">
    <property type="entry name" value="Hypothetical protein PH1602"/>
    <property type="match status" value="1"/>
</dbReference>
<name>A0A0J8G3C8_CLOCY</name>
<dbReference type="OrthoDB" id="9802323at2"/>
<dbReference type="EMBL" id="LFVU01000024">
    <property type="protein sequence ID" value="KMT22211.1"/>
    <property type="molecule type" value="Genomic_DNA"/>
</dbReference>
<feature type="binding site" evidence="10">
    <location>
        <begin position="242"/>
        <end position="243"/>
    </location>
    <ligand>
        <name>GMP</name>
        <dbReference type="ChEBI" id="CHEBI:58115"/>
    </ligand>
</feature>
<keyword evidence="6 10" id="KW-0342">GTP-binding</keyword>
<keyword evidence="13" id="KW-1185">Reference proteome</keyword>
<keyword evidence="2 12" id="KW-0436">Ligase</keyword>
<dbReference type="InterPro" id="IPR036025">
    <property type="entry name" value="RtcB-like_sf"/>
</dbReference>